<dbReference type="Gene3D" id="3.10.450.50">
    <property type="match status" value="1"/>
</dbReference>
<dbReference type="SUPFAM" id="SSF54427">
    <property type="entry name" value="NTF2-like"/>
    <property type="match status" value="1"/>
</dbReference>
<dbReference type="AlphaFoldDB" id="A0A6B0YRB1"/>
<protein>
    <recommendedName>
        <fullName evidence="2">NTF2-like N-terminal transpeptidase domain-containing protein</fullName>
    </recommendedName>
</protein>
<accession>A0A6B0YRB1</accession>
<sequence>MGMKIDRFTLGIIIGVLLLVIGAVITVTVTGGRGWQSAEYLNEDRPEAVVHDAFLAFVRNEPDVAMKHYSRDVLDDEDKDEFRARFNYYDSSRSARRLRILDVDMNEEDDKAYVNVAIDNFHQGGLFDSGTSTYRRTIPLVREDDAWKIDTDDLFY</sequence>
<comment type="caution">
    <text evidence="1">The sequence shown here is derived from an EMBL/GenBank/DDBJ whole genome shotgun (WGS) entry which is preliminary data.</text>
</comment>
<proteinExistence type="predicted"/>
<evidence type="ECO:0008006" key="2">
    <source>
        <dbReference type="Google" id="ProtNLM"/>
    </source>
</evidence>
<name>A0A6B0YRB1_9CHLR</name>
<gene>
    <name evidence="1" type="ORF">F4Y42_04310</name>
</gene>
<reference evidence="1" key="1">
    <citation type="submission" date="2019-09" db="EMBL/GenBank/DDBJ databases">
        <title>Characterisation of the sponge microbiome using genome-centric metagenomics.</title>
        <authorList>
            <person name="Engelberts J.P."/>
            <person name="Robbins S.J."/>
            <person name="De Goeij J.M."/>
            <person name="Aranda M."/>
            <person name="Bell S.C."/>
            <person name="Webster N.S."/>
        </authorList>
    </citation>
    <scope>NUCLEOTIDE SEQUENCE</scope>
    <source>
        <strain evidence="1">SB0664_bin_27</strain>
    </source>
</reference>
<organism evidence="1">
    <name type="scientific">Caldilineaceae bacterium SB0664_bin_27</name>
    <dbReference type="NCBI Taxonomy" id="2605260"/>
    <lineage>
        <taxon>Bacteria</taxon>
        <taxon>Bacillati</taxon>
        <taxon>Chloroflexota</taxon>
        <taxon>Caldilineae</taxon>
        <taxon>Caldilineales</taxon>
        <taxon>Caldilineaceae</taxon>
    </lineage>
</organism>
<evidence type="ECO:0000313" key="1">
    <source>
        <dbReference type="EMBL" id="MXY92655.1"/>
    </source>
</evidence>
<dbReference type="InterPro" id="IPR032710">
    <property type="entry name" value="NTF2-like_dom_sf"/>
</dbReference>
<dbReference type="EMBL" id="VXRG01000039">
    <property type="protein sequence ID" value="MXY92655.1"/>
    <property type="molecule type" value="Genomic_DNA"/>
</dbReference>